<proteinExistence type="predicted"/>
<organism evidence="3 4">
    <name type="scientific">Thermospira aquatica</name>
    <dbReference type="NCBI Taxonomy" id="2828656"/>
    <lineage>
        <taxon>Bacteria</taxon>
        <taxon>Pseudomonadati</taxon>
        <taxon>Spirochaetota</taxon>
        <taxon>Spirochaetia</taxon>
        <taxon>Brevinematales</taxon>
        <taxon>Thermospiraceae</taxon>
        <taxon>Thermospira</taxon>
    </lineage>
</organism>
<reference evidence="3" key="1">
    <citation type="submission" date="2021-04" db="EMBL/GenBank/DDBJ databases">
        <authorList>
            <person name="Postec A."/>
        </authorList>
    </citation>
    <scope>NUCLEOTIDE SEQUENCE</scope>
    <source>
        <strain evidence="3">F1F22</strain>
    </source>
</reference>
<dbReference type="Pfam" id="PF17262">
    <property type="entry name" value="Cas6b_C"/>
    <property type="match status" value="1"/>
</dbReference>
<accession>A0AAX3BII0</accession>
<dbReference type="AlphaFoldDB" id="A0AAX3BII0"/>
<evidence type="ECO:0000259" key="2">
    <source>
        <dbReference type="Pfam" id="PF17955"/>
    </source>
</evidence>
<dbReference type="Proteomes" id="UP001056539">
    <property type="component" value="Chromosome"/>
</dbReference>
<dbReference type="EMBL" id="CP073355">
    <property type="protein sequence ID" value="URA11176.1"/>
    <property type="molecule type" value="Genomic_DNA"/>
</dbReference>
<feature type="domain" description="Cas6b C-terminal" evidence="1">
    <location>
        <begin position="108"/>
        <end position="210"/>
    </location>
</feature>
<dbReference type="InterPro" id="IPR041528">
    <property type="entry name" value="Cas6b_N"/>
</dbReference>
<protein>
    <recommendedName>
        <fullName evidence="5">DNA repair protein</fullName>
    </recommendedName>
</protein>
<evidence type="ECO:0008006" key="5">
    <source>
        <dbReference type="Google" id="ProtNLM"/>
    </source>
</evidence>
<dbReference type="Pfam" id="PF17955">
    <property type="entry name" value="Cas6b_N"/>
    <property type="match status" value="1"/>
</dbReference>
<dbReference type="KEGG" id="taqu:KDW03_05110"/>
<sequence length="226" mass="26008">MKYAILTFTLPIAVPPRWAEKLRGFFANRYRNNPLFHNHTDDGKDIYQYPKIQYKVVQGQFTITGICEGADLISEEFVKHKELIIEENIYPVVTSKLEMLDVDFNVVDDFLSYCFLSPWLALNQKNYELYRRGELDLQKVLIANILSDLKGVGIWVNKKIIVKGTFYKKEITLDNQKIIGFMGNFTCNVTIPSFIGTGKRKSIGFGIIVKDTMGEEAKRSNEKFVS</sequence>
<feature type="domain" description="Cas6b N-terminal" evidence="2">
    <location>
        <begin position="2"/>
        <end position="99"/>
    </location>
</feature>
<evidence type="ECO:0000313" key="4">
    <source>
        <dbReference type="Proteomes" id="UP001056539"/>
    </source>
</evidence>
<gene>
    <name evidence="3" type="ORF">KDW03_05110</name>
</gene>
<dbReference type="RefSeq" id="WP_271436311.1">
    <property type="nucleotide sequence ID" value="NZ_CP073355.1"/>
</dbReference>
<keyword evidence="4" id="KW-1185">Reference proteome</keyword>
<evidence type="ECO:0000313" key="3">
    <source>
        <dbReference type="EMBL" id="URA11176.1"/>
    </source>
</evidence>
<evidence type="ECO:0000259" key="1">
    <source>
        <dbReference type="Pfam" id="PF17262"/>
    </source>
</evidence>
<reference evidence="3" key="2">
    <citation type="submission" date="2022-06" db="EMBL/GenBank/DDBJ databases">
        <title>Thermospira aquatica gen. nov., sp. nov.</title>
        <authorList>
            <person name="Ben Ali Gam Z."/>
            <person name="Labat M."/>
        </authorList>
    </citation>
    <scope>NUCLEOTIDE SEQUENCE</scope>
    <source>
        <strain evidence="3">F1F22</strain>
    </source>
</reference>
<name>A0AAX3BII0_9SPIR</name>
<dbReference type="InterPro" id="IPR020209">
    <property type="entry name" value="Cas6b_C"/>
</dbReference>